<accession>A0A2M8QBU4</accession>
<dbReference type="Gene3D" id="2.120.10.10">
    <property type="match status" value="2"/>
</dbReference>
<comment type="caution">
    <text evidence="1">The sequence shown here is derived from an EMBL/GenBank/DDBJ whole genome shotgun (WGS) entry which is preliminary data.</text>
</comment>
<dbReference type="InterPro" id="IPR036278">
    <property type="entry name" value="Sialidase_sf"/>
</dbReference>
<organism evidence="1 2">
    <name type="scientific">Candidatus Thermofonsia Clade 3 bacterium</name>
    <dbReference type="NCBI Taxonomy" id="2364212"/>
    <lineage>
        <taxon>Bacteria</taxon>
        <taxon>Bacillati</taxon>
        <taxon>Chloroflexota</taxon>
        <taxon>Candidatus Thermofontia</taxon>
        <taxon>Candidatus Thermofonsia Clade 3</taxon>
    </lineage>
</organism>
<dbReference type="EMBL" id="PGTN01000059">
    <property type="protein sequence ID" value="PJF47250.1"/>
    <property type="molecule type" value="Genomic_DNA"/>
</dbReference>
<gene>
    <name evidence="1" type="ORF">CUN48_09700</name>
</gene>
<proteinExistence type="predicted"/>
<evidence type="ECO:0008006" key="3">
    <source>
        <dbReference type="Google" id="ProtNLM"/>
    </source>
</evidence>
<dbReference type="Proteomes" id="UP000230790">
    <property type="component" value="Unassembled WGS sequence"/>
</dbReference>
<protein>
    <recommendedName>
        <fullName evidence="3">Sialidase domain-containing protein</fullName>
    </recommendedName>
</protein>
<reference evidence="1 2" key="1">
    <citation type="submission" date="2017-11" db="EMBL/GenBank/DDBJ databases">
        <title>Evolution of Phototrophy in the Chloroflexi Phylum Driven by Horizontal Gene Transfer.</title>
        <authorList>
            <person name="Ward L.M."/>
            <person name="Hemp J."/>
            <person name="Shih P.M."/>
            <person name="Mcglynn S.E."/>
            <person name="Fischer W."/>
        </authorList>
    </citation>
    <scope>NUCLEOTIDE SEQUENCE [LARGE SCALE GENOMIC DNA]</scope>
    <source>
        <strain evidence="1">JP3_7</strain>
    </source>
</reference>
<sequence>MCRSLSHRLIPIIVIFAAGPLFGAPTHAQMMPLSLWDNFQPATVDTRPALQSEPAPAASSGGSAFVAWLDTRYALPDVHGAWIQDAKLPSEVRVVHLHPRFDAPALRTPAVSMDANNRAFVAWADDQRIYLVRSMSPSAWTSPTVVVSFSSWEHTALQPALASDGTGNLVVAWTDLSQSDNHVRVGDIYARRCDGTTTPIQCYSSPTRVNDDNGARNPQRKPAIARQGNTVVLVWEDGRERGPDFPRIYASFSYDGGQSWSANMRVNRQLDGSDPRPTDSATHPAVAIAPDGSVWVAWEHRTGSPTAQADIYLARWDGSTWNTPRRIDNAPPRVRSLAPSLVATDQAVFVAWQDYRNGPNNPDIYLARLDRATNQVQVAGIALPRPQRSPRLTRLANGQLYLVWQSDKIGGETNVFGMRVDGSSSLTFNDAPRQLNTDAPRLPYQMTPALTVHQGTPYLMFADRQYSYIDFYLAKQVNGSWATPQPLPTQAREGVAVHHEAANLIAGPDNKLHLLWSDDHWTRGLRVRYATFDPQTQSWSEPIFLSRVISRTEMLPSLAIFSNTLAASWSRRDSTTGQLQLFASWTDAGAWVTETAVLTQTFSAWNWPTSVATDGDHIYVAWHREEQSNGRGRIWLARKPLDLSSPWQYSQLNPPHNDDWCYHREPRLATDSAGQLHAAWVGCARRNPSSSWPRDYYLYYAHSTDQGATWSAPLRVALISADQYRTSRPALAVSPAGLAMLLYPYYGQDNVSHFAAAMINANTVVFSQTLSYGHGWVRADTYDGTYYGGDSAGSVAYDPQSNRFILAVIDRSNTAPRLWTTNFWVGATPRAFIPVVTR</sequence>
<evidence type="ECO:0000313" key="1">
    <source>
        <dbReference type="EMBL" id="PJF47250.1"/>
    </source>
</evidence>
<evidence type="ECO:0000313" key="2">
    <source>
        <dbReference type="Proteomes" id="UP000230790"/>
    </source>
</evidence>
<dbReference type="AlphaFoldDB" id="A0A2M8QBU4"/>
<dbReference type="CDD" id="cd15482">
    <property type="entry name" value="Sialidase_non-viral"/>
    <property type="match status" value="1"/>
</dbReference>
<dbReference type="SUPFAM" id="SSF50939">
    <property type="entry name" value="Sialidases"/>
    <property type="match status" value="3"/>
</dbReference>
<name>A0A2M8QBU4_9CHLR</name>